<sequence length="262" mass="28608">AGVQVHNVNVPNPGIVGRPAHLECLWDAGVMGFYSVRWYKNGEQFYSFVPKNTPQVKVDHHLRGVTVELTQSDEHRVTLRELRLDSDGVYRCEVMSEAPTFQTSFASSNMTVVVMPEAPVLKGLRGVYRVGDILNVTCTARDAFPHATLTFHVNGRLVHPGSGRVQELPTTEGTYPGVYSSTSRLVLPLSEHHAPTLSLVCYAHVLSLSVPIEASIKVEPPRTPILSFFNAGSGPGAPYLASLLLGICLTHRLLLPCLLLSC</sequence>
<protein>
    <recommendedName>
        <fullName evidence="2">Ig-like domain-containing protein</fullName>
    </recommendedName>
</protein>
<feature type="non-terminal residue" evidence="3">
    <location>
        <position position="262"/>
    </location>
</feature>
<dbReference type="SUPFAM" id="SSF48726">
    <property type="entry name" value="Immunoglobulin"/>
    <property type="match status" value="2"/>
</dbReference>
<dbReference type="InterPro" id="IPR007110">
    <property type="entry name" value="Ig-like_dom"/>
</dbReference>
<comment type="caution">
    <text evidence="3">The sequence shown here is derived from an EMBL/GenBank/DDBJ whole genome shotgun (WGS) entry which is preliminary data.</text>
</comment>
<feature type="non-terminal residue" evidence="3">
    <location>
        <position position="1"/>
    </location>
</feature>
<dbReference type="PANTHER" id="PTHR21261:SF15">
    <property type="entry name" value="BEATEN PATH IIIA, ISOFORM D-RELATED"/>
    <property type="match status" value="1"/>
</dbReference>
<dbReference type="InterPro" id="IPR013162">
    <property type="entry name" value="CD80_C2-set"/>
</dbReference>
<dbReference type="AlphaFoldDB" id="A0AAW0WTA8"/>
<evidence type="ECO:0000259" key="2">
    <source>
        <dbReference type="PROSITE" id="PS50835"/>
    </source>
</evidence>
<reference evidence="3 4" key="1">
    <citation type="journal article" date="2024" name="BMC Genomics">
        <title>Genome assembly of redclaw crayfish (Cherax quadricarinatus) provides insights into its immune adaptation and hypoxia tolerance.</title>
        <authorList>
            <person name="Liu Z."/>
            <person name="Zheng J."/>
            <person name="Li H."/>
            <person name="Fang K."/>
            <person name="Wang S."/>
            <person name="He J."/>
            <person name="Zhou D."/>
            <person name="Weng S."/>
            <person name="Chi M."/>
            <person name="Gu Z."/>
            <person name="He J."/>
            <person name="Li F."/>
            <person name="Wang M."/>
        </authorList>
    </citation>
    <scope>NUCLEOTIDE SEQUENCE [LARGE SCALE GENOMIC DNA]</scope>
    <source>
        <strain evidence="3">ZL_2023a</strain>
    </source>
</reference>
<dbReference type="PROSITE" id="PS50835">
    <property type="entry name" value="IG_LIKE"/>
    <property type="match status" value="1"/>
</dbReference>
<gene>
    <name evidence="3" type="ORF">OTU49_007911</name>
</gene>
<dbReference type="Gene3D" id="2.60.40.10">
    <property type="entry name" value="Immunoglobulins"/>
    <property type="match status" value="2"/>
</dbReference>
<evidence type="ECO:0000313" key="4">
    <source>
        <dbReference type="Proteomes" id="UP001445076"/>
    </source>
</evidence>
<name>A0AAW0WTA8_CHEQU</name>
<evidence type="ECO:0000313" key="3">
    <source>
        <dbReference type="EMBL" id="KAK8730759.1"/>
    </source>
</evidence>
<dbReference type="InterPro" id="IPR013783">
    <property type="entry name" value="Ig-like_fold"/>
</dbReference>
<keyword evidence="4" id="KW-1185">Reference proteome</keyword>
<dbReference type="Pfam" id="PF08205">
    <property type="entry name" value="C2-set_2"/>
    <property type="match status" value="1"/>
</dbReference>
<proteinExistence type="predicted"/>
<dbReference type="InterPro" id="IPR036179">
    <property type="entry name" value="Ig-like_dom_sf"/>
</dbReference>
<keyword evidence="1" id="KW-1015">Disulfide bond</keyword>
<dbReference type="EMBL" id="JARKIK010000063">
    <property type="protein sequence ID" value="KAK8730759.1"/>
    <property type="molecule type" value="Genomic_DNA"/>
</dbReference>
<dbReference type="PANTHER" id="PTHR21261">
    <property type="entry name" value="BEAT PROTEIN"/>
    <property type="match status" value="1"/>
</dbReference>
<dbReference type="Proteomes" id="UP001445076">
    <property type="component" value="Unassembled WGS sequence"/>
</dbReference>
<feature type="domain" description="Ig-like" evidence="2">
    <location>
        <begin position="17"/>
        <end position="113"/>
    </location>
</feature>
<organism evidence="3 4">
    <name type="scientific">Cherax quadricarinatus</name>
    <name type="common">Australian red claw crayfish</name>
    <dbReference type="NCBI Taxonomy" id="27406"/>
    <lineage>
        <taxon>Eukaryota</taxon>
        <taxon>Metazoa</taxon>
        <taxon>Ecdysozoa</taxon>
        <taxon>Arthropoda</taxon>
        <taxon>Crustacea</taxon>
        <taxon>Multicrustacea</taxon>
        <taxon>Malacostraca</taxon>
        <taxon>Eumalacostraca</taxon>
        <taxon>Eucarida</taxon>
        <taxon>Decapoda</taxon>
        <taxon>Pleocyemata</taxon>
        <taxon>Astacidea</taxon>
        <taxon>Parastacoidea</taxon>
        <taxon>Parastacidae</taxon>
        <taxon>Cherax</taxon>
    </lineage>
</organism>
<evidence type="ECO:0000256" key="1">
    <source>
        <dbReference type="ARBA" id="ARBA00023157"/>
    </source>
</evidence>
<accession>A0AAW0WTA8</accession>